<feature type="domain" description="BPTI/Kunitz inhibitor" evidence="8">
    <location>
        <begin position="679"/>
        <end position="729"/>
    </location>
</feature>
<dbReference type="InterPro" id="IPR036645">
    <property type="entry name" value="Elafin-like_sf"/>
</dbReference>
<feature type="domain" description="Ig-like" evidence="9">
    <location>
        <begin position="1171"/>
        <end position="1261"/>
    </location>
</feature>
<dbReference type="Gene3D" id="4.10.410.10">
    <property type="entry name" value="Pancreatic trypsin inhibitor Kunitz domain"/>
    <property type="match status" value="10"/>
</dbReference>
<dbReference type="InterPro" id="IPR003599">
    <property type="entry name" value="Ig_sub"/>
</dbReference>
<feature type="domain" description="BPTI/Kunitz inhibitor" evidence="8">
    <location>
        <begin position="611"/>
        <end position="661"/>
    </location>
</feature>
<dbReference type="PRINTS" id="PR00759">
    <property type="entry name" value="BASICPTASE"/>
</dbReference>
<dbReference type="SUPFAM" id="SSF48726">
    <property type="entry name" value="Immunoglobulin"/>
    <property type="match status" value="2"/>
</dbReference>
<dbReference type="InterPro" id="IPR013098">
    <property type="entry name" value="Ig_I-set"/>
</dbReference>
<keyword evidence="6" id="KW-1015">Disulfide bond</keyword>
<evidence type="ECO:0000256" key="1">
    <source>
        <dbReference type="ARBA" id="ARBA00004613"/>
    </source>
</evidence>
<dbReference type="Proteomes" id="UP001233999">
    <property type="component" value="Unassembled WGS sequence"/>
</dbReference>
<dbReference type="SMART" id="SM00217">
    <property type="entry name" value="WAP"/>
    <property type="match status" value="1"/>
</dbReference>
<dbReference type="InterPro" id="IPR050098">
    <property type="entry name" value="TFPI/VKTCI-like"/>
</dbReference>
<dbReference type="InterPro" id="IPR036179">
    <property type="entry name" value="Ig-like_dom_sf"/>
</dbReference>
<keyword evidence="3" id="KW-0800">Toxin</keyword>
<feature type="compositionally biased region" description="Low complexity" evidence="7">
    <location>
        <begin position="1426"/>
        <end position="1443"/>
    </location>
</feature>
<comment type="caution">
    <text evidence="11">The sequence shown here is derived from an EMBL/GenBank/DDBJ whole genome shotgun (WGS) entry which is preliminary data.</text>
</comment>
<feature type="domain" description="BPTI/Kunitz inhibitor" evidence="8">
    <location>
        <begin position="949"/>
        <end position="1000"/>
    </location>
</feature>
<keyword evidence="4" id="KW-0646">Protease inhibitor</keyword>
<evidence type="ECO:0000256" key="3">
    <source>
        <dbReference type="ARBA" id="ARBA00022656"/>
    </source>
</evidence>
<dbReference type="InterPro" id="IPR002223">
    <property type="entry name" value="Kunitz_BPTI"/>
</dbReference>
<dbReference type="SMART" id="SM00408">
    <property type="entry name" value="IGc2"/>
    <property type="match status" value="2"/>
</dbReference>
<dbReference type="Pfam" id="PF00014">
    <property type="entry name" value="Kunitz_BPTI"/>
    <property type="match status" value="10"/>
</dbReference>
<gene>
    <name evidence="11" type="ORF">L9F63_020556</name>
</gene>
<reference evidence="11" key="2">
    <citation type="submission" date="2023-05" db="EMBL/GenBank/DDBJ databases">
        <authorList>
            <person name="Fouks B."/>
        </authorList>
    </citation>
    <scope>NUCLEOTIDE SEQUENCE</scope>
    <source>
        <strain evidence="11">Stay&amp;Tobe</strain>
        <tissue evidence="11">Testes</tissue>
    </source>
</reference>
<evidence type="ECO:0008006" key="13">
    <source>
        <dbReference type="Google" id="ProtNLM"/>
    </source>
</evidence>
<dbReference type="CDD" id="cd00199">
    <property type="entry name" value="WAP"/>
    <property type="match status" value="1"/>
</dbReference>
<evidence type="ECO:0000256" key="7">
    <source>
        <dbReference type="SAM" id="MobiDB-lite"/>
    </source>
</evidence>
<keyword evidence="5" id="KW-0722">Serine protease inhibitor</keyword>
<evidence type="ECO:0000259" key="10">
    <source>
        <dbReference type="PROSITE" id="PS51390"/>
    </source>
</evidence>
<dbReference type="PANTHER" id="PTHR10083">
    <property type="entry name" value="KUNITZ-TYPE PROTEASE INHIBITOR-RELATED"/>
    <property type="match status" value="1"/>
</dbReference>
<sequence length="1473" mass="163399">CQQPTTCEETEFGCCPDGVSPAEDKNYKGCPPSFCAETLFGCCPDGIHIAEGNDLEGCEMPKPDCKNSEFGCCPDGITFATGANNTGCFECEGSGECDTCNSTKYGCCPDGIRAATGPDDEGCEYFEDGFRVATGPHFDGCGVIKQENCTASYFGCCPDGESPALGPRYEGCRMPCEDEPFGCCSDRITPAHGPNQAGCCLTTPYGCCPDNIVPAKGPNLEGCGCQYSTYGCCPDNFTVARGPNAEGCGCQYTKYGCCPNRYTPAAGPEFQGCPCHTYQFGCCPDGISISKGPYNQGCGCENAEYGCCLDDKTPAQGPNKQGCGCEASKYGCCPDGEFEAQGEKFEGCKEIPALPGESCTQSKDRGNCRDFKVKWFFDMEYGGCSRFWYGGCGGNDNRFENQDECRGKCVEPPGRDACFLPKIEGPCEGYYPHWYYDTERKQCGQFIYGGCLGNNNRFETREQCEELCVIPDTLDICEQPKLEGPCRGNFSRWYYNEQLRMCQEFTYGGCHGNRNNFLTETECHHHCLKPYTSRDYCTLQRDEGNCTERHPRWFFDAEENRCMPFYYSGCGGNSNNFETQKACEADCPPKQKLMTIIVGILKSNSSKQDICLMPAAAGECHNYTERWYYDSYHVRCTPFYYGGCGGNENNFISLDACQHRCESGYSTPEPKQQFKTEWCFLPDDHGPCSDSLAKWFYDSRDGVCKQFLYGGCQGNFNRFSTRDECEQNCGNVQDACDLPRVVGPCSGSITQWYYDRNTDSCHEFDYGGCQGNANRFNDRQQCEEHCRVIVSTAAASVPSPLIYTTQSPYIVPEPSTDICAMTVDIGPCNDGQPAWYYNKTASECHAFIYGGCGGNANRFESEEQCERQCGDFKGQDVCNLPADIGPCRDYIRKWYYNSQRGTCEEFGFGGCQGNGNRFSTQEECEHICLHRDEPHPKGNDTTASHQAICRLPVDTGPCTGGYYKRWYFDESRLTCIPFIYTGCAGNRNRFRNFQTCLNFCFAQGPDRDQQQIYISTESSRQTGNEVEVDTGPEKPEEDPCEAAKSECQTLRCPYLVEKFLDSDLCEKCQCHDPCRDQVCPDGTQCAVDLFQNPRTRDTEFRAACRPTDKPGSCPRFSVSAENCVTECKTDADCTGNNKCCHSGCVSSCLSPVFGEPLTTEGPREPAAAERPRIENATVASRIQAEEGTYVTLKCSATGNPIPTITWKKGSIVIDGSGRYKQLLDGSLQIIGLYRKDTGVYFCIAENGIDHPVQREYHLEVTEPTSRPAEVIGEDKTYVVVTLGAPTILQCYAVGWPPPTVTWWRGDRMLPLSSEQYEQRRDYSLLIRSVTLRNLGHYTCQAYNGYGRAASWTVTVQAVGPVYSGSPGDSVYNEFLIPSPKKPDLIEIAPTRRPSYPYRPFLPRPSPSPAAIRPAPPPPPEPPQTTHPPQVTSPPESESQPEVPRVFTEIYSCDNNCKLPDEMSLYTVLFAGRK</sequence>
<feature type="domain" description="Ig-like" evidence="9">
    <location>
        <begin position="1263"/>
        <end position="1354"/>
    </location>
</feature>
<evidence type="ECO:0000256" key="6">
    <source>
        <dbReference type="ARBA" id="ARBA00023157"/>
    </source>
</evidence>
<dbReference type="GO" id="GO:0005615">
    <property type="term" value="C:extracellular space"/>
    <property type="evidence" value="ECO:0007669"/>
    <property type="project" value="TreeGrafter"/>
</dbReference>
<dbReference type="PANTHER" id="PTHR10083:SF217">
    <property type="entry name" value="BOOPHILIN-H2"/>
    <property type="match status" value="1"/>
</dbReference>
<reference evidence="11" key="1">
    <citation type="journal article" date="2023" name="IScience">
        <title>Live-bearing cockroach genome reveals convergent evolutionary mechanisms linked to viviparity in insects and beyond.</title>
        <authorList>
            <person name="Fouks B."/>
            <person name="Harrison M.C."/>
            <person name="Mikhailova A.A."/>
            <person name="Marchal E."/>
            <person name="English S."/>
            <person name="Carruthers M."/>
            <person name="Jennings E.C."/>
            <person name="Chiamaka E.L."/>
            <person name="Frigard R.A."/>
            <person name="Pippel M."/>
            <person name="Attardo G.M."/>
            <person name="Benoit J.B."/>
            <person name="Bornberg-Bauer E."/>
            <person name="Tobe S.S."/>
        </authorList>
    </citation>
    <scope>NUCLEOTIDE SEQUENCE</scope>
    <source>
        <strain evidence="11">Stay&amp;Tobe</strain>
    </source>
</reference>
<dbReference type="PROSITE" id="PS51390">
    <property type="entry name" value="WAP"/>
    <property type="match status" value="1"/>
</dbReference>
<dbReference type="PROSITE" id="PS50279">
    <property type="entry name" value="BPTI_KUNITZ_2"/>
    <property type="match status" value="10"/>
</dbReference>
<feature type="domain" description="BPTI/Kunitz inhibitor" evidence="8">
    <location>
        <begin position="819"/>
        <end position="869"/>
    </location>
</feature>
<dbReference type="SUPFAM" id="SSF57362">
    <property type="entry name" value="BPTI-like"/>
    <property type="match status" value="10"/>
</dbReference>
<dbReference type="InterPro" id="IPR036880">
    <property type="entry name" value="Kunitz_BPTI_sf"/>
</dbReference>
<protein>
    <recommendedName>
        <fullName evidence="13">Papilin</fullName>
    </recommendedName>
</protein>
<proteinExistence type="predicted"/>
<feature type="domain" description="BPTI/Kunitz inhibitor" evidence="8">
    <location>
        <begin position="736"/>
        <end position="786"/>
    </location>
</feature>
<keyword evidence="2" id="KW-0964">Secreted</keyword>
<dbReference type="FunFam" id="4.10.410.10:FF:000020">
    <property type="entry name" value="Collagen, type VI, alpha 3"/>
    <property type="match status" value="8"/>
</dbReference>
<evidence type="ECO:0000256" key="4">
    <source>
        <dbReference type="ARBA" id="ARBA00022690"/>
    </source>
</evidence>
<dbReference type="Pfam" id="PF07679">
    <property type="entry name" value="I-set"/>
    <property type="match status" value="1"/>
</dbReference>
<dbReference type="Pfam" id="PF13927">
    <property type="entry name" value="Ig_3"/>
    <property type="match status" value="1"/>
</dbReference>
<accession>A0AAD8EC65</accession>
<dbReference type="CDD" id="cd00109">
    <property type="entry name" value="Kunitz-type"/>
    <property type="match status" value="9"/>
</dbReference>
<dbReference type="EMBL" id="JASPKZ010007303">
    <property type="protein sequence ID" value="KAJ9585100.1"/>
    <property type="molecule type" value="Genomic_DNA"/>
</dbReference>
<dbReference type="SMART" id="SM00409">
    <property type="entry name" value="IG"/>
    <property type="match status" value="2"/>
</dbReference>
<comment type="subcellular location">
    <subcellularLocation>
        <location evidence="1">Secreted</location>
    </subcellularLocation>
</comment>
<dbReference type="PROSITE" id="PS00280">
    <property type="entry name" value="BPTI_KUNITZ_1"/>
    <property type="match status" value="7"/>
</dbReference>
<feature type="compositionally biased region" description="Pro residues" evidence="7">
    <location>
        <begin position="1399"/>
        <end position="1425"/>
    </location>
</feature>
<feature type="domain" description="WAP" evidence="10">
    <location>
        <begin position="1106"/>
        <end position="1152"/>
    </location>
</feature>
<dbReference type="InterPro" id="IPR013783">
    <property type="entry name" value="Ig-like_fold"/>
</dbReference>
<dbReference type="InterPro" id="IPR007110">
    <property type="entry name" value="Ig-like_dom"/>
</dbReference>
<dbReference type="GO" id="GO:0004867">
    <property type="term" value="F:serine-type endopeptidase inhibitor activity"/>
    <property type="evidence" value="ECO:0007669"/>
    <property type="project" value="UniProtKB-KW"/>
</dbReference>
<feature type="domain" description="BPTI/Kunitz inhibitor" evidence="8">
    <location>
        <begin position="359"/>
        <end position="409"/>
    </location>
</feature>
<feature type="domain" description="BPTI/Kunitz inhibitor" evidence="8">
    <location>
        <begin position="418"/>
        <end position="468"/>
    </location>
</feature>
<feature type="domain" description="BPTI/Kunitz inhibitor" evidence="8">
    <location>
        <begin position="878"/>
        <end position="928"/>
    </location>
</feature>
<organism evidence="11 12">
    <name type="scientific">Diploptera punctata</name>
    <name type="common">Pacific beetle cockroach</name>
    <dbReference type="NCBI Taxonomy" id="6984"/>
    <lineage>
        <taxon>Eukaryota</taxon>
        <taxon>Metazoa</taxon>
        <taxon>Ecdysozoa</taxon>
        <taxon>Arthropoda</taxon>
        <taxon>Hexapoda</taxon>
        <taxon>Insecta</taxon>
        <taxon>Pterygota</taxon>
        <taxon>Neoptera</taxon>
        <taxon>Polyneoptera</taxon>
        <taxon>Dictyoptera</taxon>
        <taxon>Blattodea</taxon>
        <taxon>Blaberoidea</taxon>
        <taxon>Blaberidae</taxon>
        <taxon>Diplopterinae</taxon>
        <taxon>Diploptera</taxon>
    </lineage>
</organism>
<evidence type="ECO:0000259" key="8">
    <source>
        <dbReference type="PROSITE" id="PS50279"/>
    </source>
</evidence>
<dbReference type="SUPFAM" id="SSF57256">
    <property type="entry name" value="Elafin-like"/>
    <property type="match status" value="1"/>
</dbReference>
<keyword evidence="12" id="KW-1185">Reference proteome</keyword>
<dbReference type="InterPro" id="IPR008197">
    <property type="entry name" value="WAP_dom"/>
</dbReference>
<feature type="domain" description="BPTI/Kunitz inhibitor" evidence="8">
    <location>
        <begin position="477"/>
        <end position="527"/>
    </location>
</feature>
<feature type="domain" description="BPTI/Kunitz inhibitor" evidence="8">
    <location>
        <begin position="537"/>
        <end position="587"/>
    </location>
</feature>
<evidence type="ECO:0000256" key="5">
    <source>
        <dbReference type="ARBA" id="ARBA00022900"/>
    </source>
</evidence>
<name>A0AAD8EC65_DIPPU</name>
<evidence type="ECO:0000313" key="11">
    <source>
        <dbReference type="EMBL" id="KAJ9585100.1"/>
    </source>
</evidence>
<dbReference type="Pfam" id="PF00095">
    <property type="entry name" value="WAP"/>
    <property type="match status" value="1"/>
</dbReference>
<dbReference type="PROSITE" id="PS50835">
    <property type="entry name" value="IG_LIKE"/>
    <property type="match status" value="2"/>
</dbReference>
<feature type="non-terminal residue" evidence="11">
    <location>
        <position position="1"/>
    </location>
</feature>
<dbReference type="SMART" id="SM00131">
    <property type="entry name" value="KU"/>
    <property type="match status" value="10"/>
</dbReference>
<evidence type="ECO:0000259" key="9">
    <source>
        <dbReference type="PROSITE" id="PS50835"/>
    </source>
</evidence>
<dbReference type="Gene3D" id="2.60.40.10">
    <property type="entry name" value="Immunoglobulins"/>
    <property type="match status" value="2"/>
</dbReference>
<feature type="region of interest" description="Disordered" evidence="7">
    <location>
        <begin position="1017"/>
        <end position="1039"/>
    </location>
</feature>
<dbReference type="InterPro" id="IPR020901">
    <property type="entry name" value="Prtase_inh_Kunz-CS"/>
</dbReference>
<feature type="compositionally biased region" description="Acidic residues" evidence="7">
    <location>
        <begin position="1026"/>
        <end position="1039"/>
    </location>
</feature>
<evidence type="ECO:0000256" key="2">
    <source>
        <dbReference type="ARBA" id="ARBA00022525"/>
    </source>
</evidence>
<feature type="non-terminal residue" evidence="11">
    <location>
        <position position="1473"/>
    </location>
</feature>
<dbReference type="InterPro" id="IPR003598">
    <property type="entry name" value="Ig_sub2"/>
</dbReference>
<dbReference type="CDD" id="cd22639">
    <property type="entry name" value="Kunitz_papilin_lacunin-like"/>
    <property type="match status" value="1"/>
</dbReference>
<feature type="region of interest" description="Disordered" evidence="7">
    <location>
        <begin position="1395"/>
        <end position="1445"/>
    </location>
</feature>
<evidence type="ECO:0000313" key="12">
    <source>
        <dbReference type="Proteomes" id="UP001233999"/>
    </source>
</evidence>